<evidence type="ECO:0000256" key="3">
    <source>
        <dbReference type="ARBA" id="ARBA00023135"/>
    </source>
</evidence>
<gene>
    <name evidence="6" type="ORF">DYB32_000100</name>
</gene>
<evidence type="ECO:0000256" key="2">
    <source>
        <dbReference type="ARBA" id="ARBA00022490"/>
    </source>
</evidence>
<keyword evidence="2" id="KW-0963">Cytoplasm</keyword>
<feature type="compositionally biased region" description="Low complexity" evidence="5">
    <location>
        <begin position="252"/>
        <end position="268"/>
    </location>
</feature>
<name>A0A3R6ZBK0_9STRA</name>
<dbReference type="PANTHER" id="PTHR17453:SF0">
    <property type="entry name" value="SIGNAL RECOGNITION PARTICLE 19 KDA PROTEIN"/>
    <property type="match status" value="1"/>
</dbReference>
<dbReference type="GO" id="GO:0006617">
    <property type="term" value="P:SRP-dependent cotranslational protein targeting to membrane, signal sequence recognition"/>
    <property type="evidence" value="ECO:0007669"/>
    <property type="project" value="TreeGrafter"/>
</dbReference>
<evidence type="ECO:0000256" key="4">
    <source>
        <dbReference type="ARBA" id="ARBA00023274"/>
    </source>
</evidence>
<evidence type="ECO:0000313" key="7">
    <source>
        <dbReference type="Proteomes" id="UP000285060"/>
    </source>
</evidence>
<evidence type="ECO:0000313" key="6">
    <source>
        <dbReference type="EMBL" id="RHY35447.1"/>
    </source>
</evidence>
<comment type="subcellular location">
    <subcellularLocation>
        <location evidence="1">Cytoplasm</location>
    </subcellularLocation>
</comment>
<evidence type="ECO:0000256" key="1">
    <source>
        <dbReference type="ARBA" id="ARBA00004496"/>
    </source>
</evidence>
<sequence>MHSVVDTSSTLRKDHQKQTHNVAGEVYDSNAIQLPRGNSSSSAVSAEQKAQFDQMTQMMRSMGMPIPPGMTPERMQQAMQAMGMGGMGGFPGMGGSPGMPGGGMPGFPGMDMDPDDMEELMGLNRGPAAIFGNTSPNVDFSRWSTLYPNYIDSSKTNAEGRRIAKNLACDKPLAEEMGEVCRYFQLMYVIEPYKRYSRDAIVEGRVRVKLTENGRFLHNEIHTRKDLMLKMGELIPKLQIRTERLAKELEAAKASSAGPSSATSSSSVSKKKGKKKGKR</sequence>
<dbReference type="EMBL" id="QUSY01000002">
    <property type="protein sequence ID" value="RHY35447.1"/>
    <property type="molecule type" value="Genomic_DNA"/>
</dbReference>
<dbReference type="GO" id="GO:0008312">
    <property type="term" value="F:7S RNA binding"/>
    <property type="evidence" value="ECO:0007669"/>
    <property type="project" value="InterPro"/>
</dbReference>
<feature type="compositionally biased region" description="Basic residues" evidence="5">
    <location>
        <begin position="269"/>
        <end position="279"/>
    </location>
</feature>
<protein>
    <recommendedName>
        <fullName evidence="8">Signal recognition particle 19 kDa protein</fullName>
    </recommendedName>
</protein>
<accession>A0A3R6ZBK0</accession>
<dbReference type="AlphaFoldDB" id="A0A3R6ZBK0"/>
<comment type="caution">
    <text evidence="6">The sequence shown here is derived from an EMBL/GenBank/DDBJ whole genome shotgun (WGS) entry which is preliminary data.</text>
</comment>
<dbReference type="InterPro" id="IPR036521">
    <property type="entry name" value="SRP19-like_sf"/>
</dbReference>
<keyword evidence="4" id="KW-0687">Ribonucleoprotein</keyword>
<evidence type="ECO:0000256" key="5">
    <source>
        <dbReference type="SAM" id="MobiDB-lite"/>
    </source>
</evidence>
<dbReference type="GO" id="GO:0005786">
    <property type="term" value="C:signal recognition particle, endoplasmic reticulum targeting"/>
    <property type="evidence" value="ECO:0007669"/>
    <property type="project" value="UniProtKB-KW"/>
</dbReference>
<dbReference type="InterPro" id="IPR002778">
    <property type="entry name" value="Signal_recog_particle_SRP19"/>
</dbReference>
<dbReference type="Pfam" id="PF01922">
    <property type="entry name" value="SRP19"/>
    <property type="match status" value="1"/>
</dbReference>
<keyword evidence="3" id="KW-0733">Signal recognition particle</keyword>
<organism evidence="6 7">
    <name type="scientific">Aphanomyces invadans</name>
    <dbReference type="NCBI Taxonomy" id="157072"/>
    <lineage>
        <taxon>Eukaryota</taxon>
        <taxon>Sar</taxon>
        <taxon>Stramenopiles</taxon>
        <taxon>Oomycota</taxon>
        <taxon>Saprolegniomycetes</taxon>
        <taxon>Saprolegniales</taxon>
        <taxon>Verrucalvaceae</taxon>
        <taxon>Aphanomyces</taxon>
    </lineage>
</organism>
<dbReference type="VEuPathDB" id="FungiDB:H310_00499"/>
<feature type="compositionally biased region" description="Polar residues" evidence="5">
    <location>
        <begin position="30"/>
        <end position="45"/>
    </location>
</feature>
<dbReference type="Gene3D" id="3.30.56.30">
    <property type="entry name" value="Signal recognition particle, SRP19-like subunit"/>
    <property type="match status" value="1"/>
</dbReference>
<dbReference type="Proteomes" id="UP000285060">
    <property type="component" value="Unassembled WGS sequence"/>
</dbReference>
<evidence type="ECO:0008006" key="8">
    <source>
        <dbReference type="Google" id="ProtNLM"/>
    </source>
</evidence>
<proteinExistence type="predicted"/>
<feature type="region of interest" description="Disordered" evidence="5">
    <location>
        <begin position="1"/>
        <end position="50"/>
    </location>
</feature>
<feature type="region of interest" description="Disordered" evidence="5">
    <location>
        <begin position="250"/>
        <end position="279"/>
    </location>
</feature>
<dbReference type="SUPFAM" id="SSF69695">
    <property type="entry name" value="SRP19"/>
    <property type="match status" value="1"/>
</dbReference>
<feature type="compositionally biased region" description="Polar residues" evidence="5">
    <location>
        <begin position="1"/>
        <end position="10"/>
    </location>
</feature>
<reference evidence="6 7" key="1">
    <citation type="submission" date="2018-08" db="EMBL/GenBank/DDBJ databases">
        <title>Aphanomyces genome sequencing and annotation.</title>
        <authorList>
            <person name="Minardi D."/>
            <person name="Oidtmann B."/>
            <person name="Van Der Giezen M."/>
            <person name="Studholme D.J."/>
        </authorList>
    </citation>
    <scope>NUCLEOTIDE SEQUENCE [LARGE SCALE GENOMIC DNA]</scope>
    <source>
        <strain evidence="6 7">NJM0002</strain>
    </source>
</reference>
<dbReference type="PANTHER" id="PTHR17453">
    <property type="entry name" value="SIGNAL RECOGNITION PARTICLE 19 KD PROTEIN"/>
    <property type="match status" value="1"/>
</dbReference>
<keyword evidence="7" id="KW-1185">Reference proteome</keyword>